<feature type="transmembrane region" description="Helical" evidence="2">
    <location>
        <begin position="170"/>
        <end position="191"/>
    </location>
</feature>
<dbReference type="Proteomes" id="UP000308730">
    <property type="component" value="Unassembled WGS sequence"/>
</dbReference>
<dbReference type="OrthoDB" id="3142841at2759"/>
<dbReference type="PANTHER" id="PTHR33927:SF1">
    <property type="entry name" value="TRANSMEMBRANE PROTEIN"/>
    <property type="match status" value="1"/>
</dbReference>
<evidence type="ECO:0000313" key="4">
    <source>
        <dbReference type="Proteomes" id="UP000308730"/>
    </source>
</evidence>
<evidence type="ECO:0000313" key="3">
    <source>
        <dbReference type="EMBL" id="THH33980.1"/>
    </source>
</evidence>
<sequence length="267" mass="30298">MSSEIVPRSAVPAYDDAERGTHEPPRPVQPTYLADEKKDIFANDEKKAVATIEAIPATKKETHAAPAAKPTPKPKKKVSKWILWQLWFNTYRKLFTFVFSINMIGIGLAASGHFPYAVKYNGAMAVANFNFAILMRNEIFGRLLYLFVNTLFAKWTPLKFRLACTSVLQHLGGIHSGCALSGVGWLILKVVTVFRHRHIENPSILVVGLLTNLAVFITAMSAMPWVRNTHHNIFERHHRFVGWLALFLTWAFTLMNDLYDTDTQTWN</sequence>
<protein>
    <submittedName>
        <fullName evidence="3">Uncharacterized protein</fullName>
    </submittedName>
</protein>
<dbReference type="InterPro" id="IPR052979">
    <property type="entry name" value="Adenylate-forming_domain"/>
</dbReference>
<dbReference type="AlphaFoldDB" id="A0A4S4NDA0"/>
<evidence type="ECO:0000256" key="2">
    <source>
        <dbReference type="SAM" id="Phobius"/>
    </source>
</evidence>
<feature type="transmembrane region" description="Helical" evidence="2">
    <location>
        <begin position="240"/>
        <end position="259"/>
    </location>
</feature>
<evidence type="ECO:0000256" key="1">
    <source>
        <dbReference type="SAM" id="MobiDB-lite"/>
    </source>
</evidence>
<dbReference type="EMBL" id="SGPM01000002">
    <property type="protein sequence ID" value="THH33980.1"/>
    <property type="molecule type" value="Genomic_DNA"/>
</dbReference>
<feature type="compositionally biased region" description="Basic and acidic residues" evidence="1">
    <location>
        <begin position="16"/>
        <end position="25"/>
    </location>
</feature>
<name>A0A4S4NDA0_9APHY</name>
<feature type="transmembrane region" description="Helical" evidence="2">
    <location>
        <begin position="203"/>
        <end position="225"/>
    </location>
</feature>
<feature type="transmembrane region" description="Helical" evidence="2">
    <location>
        <begin position="94"/>
        <end position="118"/>
    </location>
</feature>
<keyword evidence="2" id="KW-0812">Transmembrane</keyword>
<organism evidence="3 4">
    <name type="scientific">Antrodiella citrinella</name>
    <dbReference type="NCBI Taxonomy" id="2447956"/>
    <lineage>
        <taxon>Eukaryota</taxon>
        <taxon>Fungi</taxon>
        <taxon>Dikarya</taxon>
        <taxon>Basidiomycota</taxon>
        <taxon>Agaricomycotina</taxon>
        <taxon>Agaricomycetes</taxon>
        <taxon>Polyporales</taxon>
        <taxon>Steccherinaceae</taxon>
        <taxon>Antrodiella</taxon>
    </lineage>
</organism>
<comment type="caution">
    <text evidence="3">The sequence shown here is derived from an EMBL/GenBank/DDBJ whole genome shotgun (WGS) entry which is preliminary data.</text>
</comment>
<accession>A0A4S4NDA0</accession>
<keyword evidence="2" id="KW-1133">Transmembrane helix</keyword>
<keyword evidence="4" id="KW-1185">Reference proteome</keyword>
<feature type="transmembrane region" description="Helical" evidence="2">
    <location>
        <begin position="139"/>
        <end position="158"/>
    </location>
</feature>
<feature type="region of interest" description="Disordered" evidence="1">
    <location>
        <begin position="1"/>
        <end position="31"/>
    </location>
</feature>
<proteinExistence type="predicted"/>
<keyword evidence="2" id="KW-0472">Membrane</keyword>
<reference evidence="3" key="1">
    <citation type="submission" date="2019-02" db="EMBL/GenBank/DDBJ databases">
        <title>Genome sequencing of the rare red list fungi Antrodiella citrinella (Flaviporus citrinellus).</title>
        <authorList>
            <person name="Buettner E."/>
            <person name="Kellner H."/>
        </authorList>
    </citation>
    <scope>NUCLEOTIDE SEQUENCE [LARGE SCALE GENOMIC DNA]</scope>
    <source>
        <strain evidence="3">DSM 108506</strain>
    </source>
</reference>
<dbReference type="PANTHER" id="PTHR33927">
    <property type="entry name" value="TRANSMEMBRANE PROTEIN"/>
    <property type="match status" value="1"/>
</dbReference>
<gene>
    <name evidence="3" type="ORF">EUX98_g333</name>
</gene>